<evidence type="ECO:0000256" key="5">
    <source>
        <dbReference type="ARBA" id="ARBA00022723"/>
    </source>
</evidence>
<dbReference type="InterPro" id="IPR005493">
    <property type="entry name" value="RraA/RraA-like"/>
</dbReference>
<keyword evidence="5 9" id="KW-0479">Metal-binding</keyword>
<comment type="similarity">
    <text evidence="3 9">Belongs to the class II aldolase/RraA-like family.</text>
</comment>
<dbReference type="Pfam" id="PF03737">
    <property type="entry name" value="RraA-like"/>
    <property type="match status" value="1"/>
</dbReference>
<dbReference type="InterPro" id="IPR010203">
    <property type="entry name" value="RraA"/>
</dbReference>
<dbReference type="NCBIfam" id="TIGR01935">
    <property type="entry name" value="NOT-MenG"/>
    <property type="match status" value="1"/>
</dbReference>
<protein>
    <recommendedName>
        <fullName evidence="9">4-hydroxy-4-methyl-2-oxoglutarate aldolase</fullName>
        <shortName evidence="9">HMG aldolase</shortName>
        <ecNumber evidence="9">4.1.1.112</ecNumber>
        <ecNumber evidence="9">4.1.3.17</ecNumber>
    </recommendedName>
    <alternativeName>
        <fullName evidence="9">Oxaloacetate decarboxylase</fullName>
    </alternativeName>
</protein>
<keyword evidence="6 9" id="KW-0456">Lyase</keyword>
<dbReference type="EC" id="4.1.1.112" evidence="9"/>
<gene>
    <name evidence="10" type="primary">rraA</name>
    <name evidence="10" type="ORF">MUN78_02840</name>
</gene>
<dbReference type="Proteomes" id="UP000831786">
    <property type="component" value="Chromosome"/>
</dbReference>
<dbReference type="RefSeq" id="WP_244728666.1">
    <property type="nucleotide sequence ID" value="NZ_CP095045.1"/>
</dbReference>
<keyword evidence="11" id="KW-1185">Reference proteome</keyword>
<dbReference type="SUPFAM" id="SSF89562">
    <property type="entry name" value="RraA-like"/>
    <property type="match status" value="1"/>
</dbReference>
<comment type="catalytic activity">
    <reaction evidence="1 9">
        <text>4-hydroxy-4-methyl-2-oxoglutarate = 2 pyruvate</text>
        <dbReference type="Rhea" id="RHEA:22748"/>
        <dbReference type="ChEBI" id="CHEBI:15361"/>
        <dbReference type="ChEBI" id="CHEBI:58276"/>
        <dbReference type="EC" id="4.1.3.17"/>
    </reaction>
</comment>
<comment type="catalytic activity">
    <reaction evidence="8 9">
        <text>oxaloacetate + H(+) = pyruvate + CO2</text>
        <dbReference type="Rhea" id="RHEA:15641"/>
        <dbReference type="ChEBI" id="CHEBI:15361"/>
        <dbReference type="ChEBI" id="CHEBI:15378"/>
        <dbReference type="ChEBI" id="CHEBI:16452"/>
        <dbReference type="ChEBI" id="CHEBI:16526"/>
        <dbReference type="EC" id="4.1.1.112"/>
    </reaction>
</comment>
<evidence type="ECO:0000256" key="7">
    <source>
        <dbReference type="ARBA" id="ARBA00025046"/>
    </source>
</evidence>
<dbReference type="NCBIfam" id="NF006875">
    <property type="entry name" value="PRK09372.1"/>
    <property type="match status" value="1"/>
</dbReference>
<evidence type="ECO:0000256" key="6">
    <source>
        <dbReference type="ARBA" id="ARBA00023239"/>
    </source>
</evidence>
<organism evidence="10 11">
    <name type="scientific">Leucobacter allii</name>
    <dbReference type="NCBI Taxonomy" id="2932247"/>
    <lineage>
        <taxon>Bacteria</taxon>
        <taxon>Bacillati</taxon>
        <taxon>Actinomycetota</taxon>
        <taxon>Actinomycetes</taxon>
        <taxon>Micrococcales</taxon>
        <taxon>Microbacteriaceae</taxon>
        <taxon>Leucobacter</taxon>
    </lineage>
</organism>
<comment type="function">
    <text evidence="7 9">Catalyzes the aldol cleavage of 4-hydroxy-4-methyl-2-oxoglutarate (HMG) into 2 molecules of pyruvate. Also contains a secondary oxaloacetate (OAA) decarboxylase activity due to the common pyruvate enolate transition state formed following C-C bond cleavage in the retro-aldol and decarboxylation reactions.</text>
</comment>
<comment type="cofactor">
    <cofactor evidence="2 9">
        <name>a divalent metal cation</name>
        <dbReference type="ChEBI" id="CHEBI:60240"/>
    </cofactor>
</comment>
<dbReference type="CDD" id="cd16841">
    <property type="entry name" value="RraA_family"/>
    <property type="match status" value="1"/>
</dbReference>
<dbReference type="EC" id="4.1.3.17" evidence="9"/>
<evidence type="ECO:0000256" key="4">
    <source>
        <dbReference type="ARBA" id="ARBA00011233"/>
    </source>
</evidence>
<dbReference type="PANTHER" id="PTHR33254">
    <property type="entry name" value="4-HYDROXY-4-METHYL-2-OXOGLUTARATE ALDOLASE 3-RELATED"/>
    <property type="match status" value="1"/>
</dbReference>
<evidence type="ECO:0000256" key="2">
    <source>
        <dbReference type="ARBA" id="ARBA00001968"/>
    </source>
</evidence>
<dbReference type="Gene3D" id="3.50.30.40">
    <property type="entry name" value="Ribonuclease E inhibitor RraA/RraA-like"/>
    <property type="match status" value="1"/>
</dbReference>
<dbReference type="EMBL" id="CP095045">
    <property type="protein sequence ID" value="UOQ57790.1"/>
    <property type="molecule type" value="Genomic_DNA"/>
</dbReference>
<accession>A0ABY4FND4</accession>
<evidence type="ECO:0000256" key="3">
    <source>
        <dbReference type="ARBA" id="ARBA00008621"/>
    </source>
</evidence>
<evidence type="ECO:0000313" key="10">
    <source>
        <dbReference type="EMBL" id="UOQ57790.1"/>
    </source>
</evidence>
<comment type="subunit">
    <text evidence="4 9">Homotrimer.</text>
</comment>
<evidence type="ECO:0000256" key="9">
    <source>
        <dbReference type="RuleBase" id="RU004338"/>
    </source>
</evidence>
<dbReference type="PANTHER" id="PTHR33254:SF4">
    <property type="entry name" value="4-HYDROXY-4-METHYL-2-OXOGLUTARATE ALDOLASE 3-RELATED"/>
    <property type="match status" value="1"/>
</dbReference>
<dbReference type="InterPro" id="IPR036704">
    <property type="entry name" value="RraA/RraA-like_sf"/>
</dbReference>
<evidence type="ECO:0000256" key="8">
    <source>
        <dbReference type="ARBA" id="ARBA00047973"/>
    </source>
</evidence>
<evidence type="ECO:0000256" key="1">
    <source>
        <dbReference type="ARBA" id="ARBA00001342"/>
    </source>
</evidence>
<sequence length="158" mass="15917">MAQISTADLYDERGAELASLSLQFLNLGGVTGFTGPVRTVRCFQDNALLKEVLSGPGDGAVLVIDGGGSLETALVGDIIASLAADNGWAGLVVHGAIRDRVAIGTLPIGVKALGSNPAKSTKTGAGEVDVDLEIGGVIFTPGAQVWCDDDGILVEAAA</sequence>
<proteinExistence type="inferred from homology"/>
<reference evidence="10 11" key="1">
    <citation type="submission" date="2022-04" db="EMBL/GenBank/DDBJ databases">
        <title>Leucobacter sp. isolated from rhizosphere of garlic.</title>
        <authorList>
            <person name="Won M."/>
            <person name="Lee C.-M."/>
            <person name="Woen H.-Y."/>
            <person name="Kwon S.-W."/>
        </authorList>
    </citation>
    <scope>NUCLEOTIDE SEQUENCE [LARGE SCALE GENOMIC DNA]</scope>
    <source>
        <strain evidence="10 11">H21R-40</strain>
    </source>
</reference>
<evidence type="ECO:0000313" key="11">
    <source>
        <dbReference type="Proteomes" id="UP000831786"/>
    </source>
</evidence>
<name>A0ABY4FND4_9MICO</name>